<comment type="caution">
    <text evidence="3">The sequence shown here is derived from an EMBL/GenBank/DDBJ whole genome shotgun (WGS) entry which is preliminary data.</text>
</comment>
<dbReference type="OrthoDB" id="5846312at2"/>
<dbReference type="EMBL" id="JNVU01000020">
    <property type="protein sequence ID" value="KEI44766.1"/>
    <property type="molecule type" value="Genomic_DNA"/>
</dbReference>
<evidence type="ECO:0000256" key="1">
    <source>
        <dbReference type="SAM" id="MobiDB-lite"/>
    </source>
</evidence>
<reference evidence="3 4" key="1">
    <citation type="submission" date="2014-06" db="EMBL/GenBank/DDBJ databases">
        <title>Saccharopolyspora rectivirgula DSM-43113 Genome sequencing.</title>
        <authorList>
            <person name="Barrera C."/>
            <person name="Millon L."/>
            <person name="Rognon B."/>
            <person name="Zaugg C."/>
            <person name="Monod M."/>
        </authorList>
    </citation>
    <scope>NUCLEOTIDE SEQUENCE [LARGE SCALE GENOMIC DNA]</scope>
    <source>
        <strain evidence="3 4">DSM 43113</strain>
    </source>
</reference>
<dbReference type="PANTHER" id="PTHR41771:SF1">
    <property type="entry name" value="MEMBRANE PROTEIN"/>
    <property type="match status" value="1"/>
</dbReference>
<evidence type="ECO:0000313" key="3">
    <source>
        <dbReference type="EMBL" id="KEI44766.1"/>
    </source>
</evidence>
<dbReference type="Pfam" id="PF07907">
    <property type="entry name" value="YibE_F"/>
    <property type="match status" value="1"/>
</dbReference>
<evidence type="ECO:0000313" key="4">
    <source>
        <dbReference type="Proteomes" id="UP000031419"/>
    </source>
</evidence>
<accession>A0A073AZM3</accession>
<feature type="transmembrane region" description="Helical" evidence="2">
    <location>
        <begin position="346"/>
        <end position="369"/>
    </location>
</feature>
<dbReference type="eggNOG" id="COG5438">
    <property type="taxonomic scope" value="Bacteria"/>
</dbReference>
<gene>
    <name evidence="3" type="ORF">GU90_08265</name>
</gene>
<feature type="transmembrane region" description="Helical" evidence="2">
    <location>
        <begin position="175"/>
        <end position="192"/>
    </location>
</feature>
<feature type="transmembrane region" description="Helical" evidence="2">
    <location>
        <begin position="124"/>
        <end position="141"/>
    </location>
</feature>
<dbReference type="AlphaFoldDB" id="A0A073AZM3"/>
<name>A0A073AZM3_9PSEU</name>
<feature type="transmembrane region" description="Helical" evidence="2">
    <location>
        <begin position="305"/>
        <end position="326"/>
    </location>
</feature>
<sequence length="417" mass="43241">MRRAVAIALIPFALAAVIGMVLLYPFGHHARSGADLGLGQHPVDAEVIAAASSSCTSGAEGPGECLRLTLRMQNGPRPGHTIQQVLPTDPATPKFSVGDEIVLSYSGAAPEDPASYQVVDFQRGTPLLVLGLVFAAAVLLLGRWQGLLSLISLGLTVVVLIGFILPAILAGENPLLVAITGAGTTMFATLYLSHGFSVRTSTAVLGTMLSLGLIGLLSSTFSATTKLTGLDEQTTDLIGALNTPIDARGLLLAGIVIGALGVLDDVTVTQTSAVWELRKANPDLSWRQLYSSGLQIGRDHVASSVNTLVLAYAGAALPLLLAYTLSDRTFGEIISTQAVAQELVRTLVGSIGIIAAVPITTAIAAAVAVRERPSSTKSARETPQNSKSGDSVAERVSRAAASSAETATMRPRRHIAK</sequence>
<proteinExistence type="predicted"/>
<protein>
    <submittedName>
        <fullName evidence="3">YibE/F</fullName>
    </submittedName>
</protein>
<feature type="compositionally biased region" description="Low complexity" evidence="1">
    <location>
        <begin position="398"/>
        <end position="408"/>
    </location>
</feature>
<keyword evidence="2" id="KW-1133">Transmembrane helix</keyword>
<feature type="region of interest" description="Disordered" evidence="1">
    <location>
        <begin position="372"/>
        <end position="417"/>
    </location>
</feature>
<dbReference type="Proteomes" id="UP000031419">
    <property type="component" value="Unassembled WGS sequence"/>
</dbReference>
<feature type="transmembrane region" description="Helical" evidence="2">
    <location>
        <begin position="204"/>
        <end position="225"/>
    </location>
</feature>
<keyword evidence="4" id="KW-1185">Reference proteome</keyword>
<keyword evidence="2" id="KW-0472">Membrane</keyword>
<feature type="transmembrane region" description="Helical" evidence="2">
    <location>
        <begin position="148"/>
        <end position="169"/>
    </location>
</feature>
<dbReference type="PANTHER" id="PTHR41771">
    <property type="entry name" value="MEMBRANE PROTEIN-RELATED"/>
    <property type="match status" value="1"/>
</dbReference>
<dbReference type="InterPro" id="IPR012507">
    <property type="entry name" value="YibE_F"/>
</dbReference>
<evidence type="ECO:0000256" key="2">
    <source>
        <dbReference type="SAM" id="Phobius"/>
    </source>
</evidence>
<dbReference type="STRING" id="28042.GU90_08265"/>
<keyword evidence="2" id="KW-0812">Transmembrane</keyword>
<organism evidence="3 4">
    <name type="scientific">Saccharopolyspora rectivirgula</name>
    <dbReference type="NCBI Taxonomy" id="28042"/>
    <lineage>
        <taxon>Bacteria</taxon>
        <taxon>Bacillati</taxon>
        <taxon>Actinomycetota</taxon>
        <taxon>Actinomycetes</taxon>
        <taxon>Pseudonocardiales</taxon>
        <taxon>Pseudonocardiaceae</taxon>
        <taxon>Saccharopolyspora</taxon>
    </lineage>
</organism>
<feature type="transmembrane region" description="Helical" evidence="2">
    <location>
        <begin position="245"/>
        <end position="263"/>
    </location>
</feature>